<dbReference type="PANTHER" id="PTHR13360">
    <property type="entry name" value="ACTIVATING SIGNAL COINTEGRATOR 1 COMPLEX SUBUNIT 1"/>
    <property type="match status" value="1"/>
</dbReference>
<evidence type="ECO:0000256" key="1">
    <source>
        <dbReference type="SAM" id="Phobius"/>
    </source>
</evidence>
<evidence type="ECO:0000313" key="4">
    <source>
        <dbReference type="Proteomes" id="UP000246078"/>
    </source>
</evidence>
<dbReference type="VEuPathDB" id="TriTrypDB:TCDM_09338"/>
<dbReference type="InterPro" id="IPR019510">
    <property type="entry name" value="AKAP7-like_phosphoesterase"/>
</dbReference>
<evidence type="ECO:0000259" key="2">
    <source>
        <dbReference type="Pfam" id="PF10469"/>
    </source>
</evidence>
<accession>A0A2V2WBF2</accession>
<dbReference type="VEuPathDB" id="TriTrypDB:TcCL_NonESM10132"/>
<dbReference type="VEuPathDB" id="TriTrypDB:C3747_122g87"/>
<dbReference type="VEuPathDB" id="TriTrypDB:Tc_MARK_9279"/>
<comment type="caution">
    <text evidence="3">The sequence shown here is derived from an EMBL/GenBank/DDBJ whole genome shotgun (WGS) entry which is preliminary data.</text>
</comment>
<reference evidence="3 4" key="1">
    <citation type="journal article" date="2018" name="Microb. Genom.">
        <title>Expanding an expanded genome: long-read sequencing of Trypanosoma cruzi.</title>
        <authorList>
            <person name="Berna L."/>
            <person name="Rodriguez M."/>
            <person name="Chiribao M.L."/>
            <person name="Parodi-Talice A."/>
            <person name="Pita S."/>
            <person name="Rijo G."/>
            <person name="Alvarez-Valin F."/>
            <person name="Robello C."/>
        </authorList>
    </citation>
    <scope>NUCLEOTIDE SEQUENCE [LARGE SCALE GENOMIC DNA]</scope>
    <source>
        <strain evidence="3 4">TCC</strain>
    </source>
</reference>
<sequence>MCVSVRVFNSVGIFCVCVCGLLCGLFEFSLFWELSFPSLLFFDCWVVLCPVLFCGRYHWELRRPEFSVVSFSGCEGAVEIDDSMTQGRPVVTDGSVATAEGSGMAGKGKDGVRVRDCGGSRRGLIGAGQERLHGWRCPICSRDSVDPRRVCGFCLAVEPGVVEFNPRRGAAVVCSQACLGLSEDPTVRLLSLPHGRCYRIAAQSTTAALPTRQHLSLEANVTFGNTQAGKGERITVERQADEVVHGGSSPHRTTSYTHFVSLPIGSLSAVRLNATRLLEEMKNRCVDPAAMVTEDIFTTAPRMHITLLMLSLPTPEAIALAKACMRVLEEKIKLWQEIRHSNTDNGDCGSLKIHLGGLHVMHGRGRNEKKADVLYMGLMDAASSAVVTTLQQLVYECFSELTANDPRGRATGRLLHMTLLNTRWRGEKIPQDTHEEATRTSSRVPFDATRIRQEFGHVTLCGGGTDGAIVLERVDLNALNYDSECECYNCECSVPL</sequence>
<keyword evidence="1" id="KW-0472">Membrane</keyword>
<dbReference type="VEuPathDB" id="TriTrypDB:TcYC6_0063680"/>
<dbReference type="VEuPathDB" id="TriTrypDB:ECC02_003017"/>
<protein>
    <recommendedName>
        <fullName evidence="2">A-kinase anchor protein 7-like phosphoesterase domain-containing protein</fullName>
    </recommendedName>
</protein>
<dbReference type="EMBL" id="PRFC01000122">
    <property type="protein sequence ID" value="PWV05970.1"/>
    <property type="molecule type" value="Genomic_DNA"/>
</dbReference>
<dbReference type="Pfam" id="PF10469">
    <property type="entry name" value="AKAP7_NLS"/>
    <property type="match status" value="1"/>
</dbReference>
<keyword evidence="1" id="KW-0812">Transmembrane</keyword>
<feature type="domain" description="A-kinase anchor protein 7-like phosphoesterase" evidence="2">
    <location>
        <begin position="256"/>
        <end position="496"/>
    </location>
</feature>
<dbReference type="VEuPathDB" id="TriTrypDB:TcG_08026"/>
<dbReference type="PANTHER" id="PTHR13360:SF1">
    <property type="entry name" value="ACTIVATING SIGNAL COINTEGRATOR 1 COMPLEX SUBUNIT 1"/>
    <property type="match status" value="1"/>
</dbReference>
<organism evidence="3 4">
    <name type="scientific">Trypanosoma cruzi</name>
    <dbReference type="NCBI Taxonomy" id="5693"/>
    <lineage>
        <taxon>Eukaryota</taxon>
        <taxon>Discoba</taxon>
        <taxon>Euglenozoa</taxon>
        <taxon>Kinetoplastea</taxon>
        <taxon>Metakinetoplastina</taxon>
        <taxon>Trypanosomatida</taxon>
        <taxon>Trypanosomatidae</taxon>
        <taxon>Trypanosoma</taxon>
        <taxon>Schizotrypanum</taxon>
    </lineage>
</organism>
<feature type="transmembrane region" description="Helical" evidence="1">
    <location>
        <begin position="7"/>
        <end position="28"/>
    </location>
</feature>
<evidence type="ECO:0000313" key="3">
    <source>
        <dbReference type="EMBL" id="PWV05970.1"/>
    </source>
</evidence>
<dbReference type="GO" id="GO:0005634">
    <property type="term" value="C:nucleus"/>
    <property type="evidence" value="ECO:0007669"/>
    <property type="project" value="TreeGrafter"/>
</dbReference>
<dbReference type="VEuPathDB" id="TriTrypDB:TCSYLVIO_007639"/>
<dbReference type="GO" id="GO:0006355">
    <property type="term" value="P:regulation of DNA-templated transcription"/>
    <property type="evidence" value="ECO:0007669"/>
    <property type="project" value="TreeGrafter"/>
</dbReference>
<dbReference type="InterPro" id="IPR009210">
    <property type="entry name" value="ASCC1"/>
</dbReference>
<dbReference type="VEuPathDB" id="TriTrypDB:C4B63_21g277"/>
<dbReference type="Gene3D" id="3.90.1140.10">
    <property type="entry name" value="Cyclic phosphodiesterase"/>
    <property type="match status" value="1"/>
</dbReference>
<dbReference type="AlphaFoldDB" id="A0A2V2WBF2"/>
<dbReference type="OrthoDB" id="277832at2759"/>
<name>A0A2V2WBF2_TRYCR</name>
<dbReference type="OMA" id="ELLHGPF"/>
<dbReference type="VEuPathDB" id="TriTrypDB:TcCLB.505945.80"/>
<dbReference type="Proteomes" id="UP000246078">
    <property type="component" value="Unassembled WGS sequence"/>
</dbReference>
<dbReference type="VEuPathDB" id="TriTrypDB:TcCLB.506149.20"/>
<keyword evidence="1" id="KW-1133">Transmembrane helix</keyword>
<gene>
    <name evidence="3" type="ORF">C3747_122g87</name>
</gene>
<dbReference type="VEuPathDB" id="TriTrypDB:TcBrA4_0019990"/>
<proteinExistence type="predicted"/>
<dbReference type="VEuPathDB" id="TriTrypDB:BCY84_21463"/>
<dbReference type="GO" id="GO:0006307">
    <property type="term" value="P:DNA alkylation repair"/>
    <property type="evidence" value="ECO:0007669"/>
    <property type="project" value="InterPro"/>
</dbReference>